<dbReference type="EMBL" id="AZGZ01000003">
    <property type="protein sequence ID" value="KZZ96240.1"/>
    <property type="molecule type" value="Genomic_DNA"/>
</dbReference>
<gene>
    <name evidence="8" type="ORF">AAP_01013</name>
</gene>
<dbReference type="PANTHER" id="PTHR14344:SF3">
    <property type="entry name" value="WD REPEAT-CONTAINING PROTEIN 6"/>
    <property type="match status" value="1"/>
</dbReference>
<keyword evidence="4" id="KW-0819">tRNA processing</keyword>
<evidence type="ECO:0000256" key="3">
    <source>
        <dbReference type="ARBA" id="ARBA00022574"/>
    </source>
</evidence>
<sequence>MSGRMVCDAKRIDATLPVTAITVLELGGRRLVLSSCGPSILLIDEKSGHVCSEVRAFKRHNVHGILTTGLRQSQGDHVREIFLAWGGSSLRLLCVSIDRDGSKGNISLSLKSAEHRAHDWILDAGFAVTQEPDAIWVALITAHNVLLALEFEKPFSAGTIELKIRELASGLNSVLYSADIAWVSTTQILVAAGTVFGEIVTWSCFLSPSAYESASTVIHHFFTGHEGSIFGVDISPPLTLFANSKPSRLLASCSDDRTIRIWDISDCSSSRSAVVDPGTGAEHKTGFGNSLSCGDVQVNPEGCICTTFGHISRIWGIKFFDIVSANGTLQVQLVSRGEDATTQIWIGTLRPNPRPESAHAFENDGVLSHVTTREYHSGKNVWSFASIENVDTVDIYSGGADGSIITYPISKIASSPSEDVSQDSVARKQDLSEKPKLNRYNFVSDIHILATSSQGKVFIGTIDNEAQQNDECDQLEVSWELLDIVPGLKDHSVIASNPCTGIAILCGLAGDVFIYGHADRSLKKIAQADQRVAGVYLVANGSPCISCAFVVSYMGRSDAHLFIFPSIDSANAYTTFRLQAPEKFVVTAAEYLQSQNCVVLGGRTGGLCLFNIDNTCTDSPISPSLNLEHVHGKDTVTSVMSLPKESDDSPDQMVLTTGRDGYYSVHRITQSSTSYAVRTIHRSSPPLGSSIEGAYIDLHTNDLILYGFRSTQFTIYNETAQSLVSATECGGAHRTWAFNHSASTEGRMTFAWTRASTFNLSSRVGLIQRSIRIGGHGREIKAMCSSPVVYKINNTPRKIVATGAEDTTIRLFAYVPESHTEKQGCFKCVLTLRKHTTGLQHLQFSPCGNYLFSSGGLEEFYVWRVRCIPGLGLGAVLEATCPKSTPKSDLRITSFDILNINGDETEDAFLVSLTYSNSEVRIFMYTSPTTETSHSFTLVAQGRYKTNCLTYVRFAQLQSQTYLITASTDGHIALWSITSALSRFVRLDDQGHLHKLQSPTYAEDTIITWQSSHRIHQNSIKALDMLSPMLDEPDLQTARFVLVTGGDDNSLAVTSIELPSSGIEYRFNTSYISESKSDHAAAINDLSILPSAPIRTSDEKFNIQFVSSGNDQQLKMFDVSLDFSDNSNPHVEARCCKNTYTPVADVASVGCFKDIDEATDMRSIRVLVCGVGMDLWNLHLQRCDE</sequence>
<comment type="subcellular location">
    <subcellularLocation>
        <location evidence="1">Cytoplasm</location>
    </subcellularLocation>
</comment>
<protein>
    <submittedName>
        <fullName evidence="8">WD repeat protein</fullName>
    </submittedName>
</protein>
<accession>A0A166PEJ4</accession>
<dbReference type="Gene3D" id="2.130.10.10">
    <property type="entry name" value="YVTN repeat-like/Quinoprotein amine dehydrogenase"/>
    <property type="match status" value="3"/>
</dbReference>
<keyword evidence="3 7" id="KW-0853">WD repeat</keyword>
<keyword evidence="9" id="KW-1185">Reference proteome</keyword>
<dbReference type="InterPro" id="IPR019775">
    <property type="entry name" value="WD40_repeat_CS"/>
</dbReference>
<comment type="caution">
    <text evidence="8">The sequence shown here is derived from an EMBL/GenBank/DDBJ whole genome shotgun (WGS) entry which is preliminary data.</text>
</comment>
<dbReference type="InterPro" id="IPR051973">
    <property type="entry name" value="tRNA_Anticodon_Mtase-Reg"/>
</dbReference>
<evidence type="ECO:0000256" key="4">
    <source>
        <dbReference type="ARBA" id="ARBA00022694"/>
    </source>
</evidence>
<dbReference type="GO" id="GO:0030488">
    <property type="term" value="P:tRNA methylation"/>
    <property type="evidence" value="ECO:0007669"/>
    <property type="project" value="TreeGrafter"/>
</dbReference>
<dbReference type="VEuPathDB" id="FungiDB:AAP_01013"/>
<dbReference type="InterPro" id="IPR015943">
    <property type="entry name" value="WD40/YVTN_repeat-like_dom_sf"/>
</dbReference>
<dbReference type="InterPro" id="IPR001680">
    <property type="entry name" value="WD40_rpt"/>
</dbReference>
<evidence type="ECO:0000256" key="6">
    <source>
        <dbReference type="ARBA" id="ARBA00038255"/>
    </source>
</evidence>
<evidence type="ECO:0000313" key="8">
    <source>
        <dbReference type="EMBL" id="KZZ96240.1"/>
    </source>
</evidence>
<evidence type="ECO:0000256" key="5">
    <source>
        <dbReference type="ARBA" id="ARBA00022737"/>
    </source>
</evidence>
<dbReference type="OrthoDB" id="5594999at2759"/>
<dbReference type="AlphaFoldDB" id="A0A166PEJ4"/>
<proteinExistence type="inferred from homology"/>
<feature type="repeat" description="WD" evidence="7">
    <location>
        <begin position="222"/>
        <end position="272"/>
    </location>
</feature>
<dbReference type="GO" id="GO:0005737">
    <property type="term" value="C:cytoplasm"/>
    <property type="evidence" value="ECO:0007669"/>
    <property type="project" value="UniProtKB-SubCell"/>
</dbReference>
<evidence type="ECO:0000256" key="1">
    <source>
        <dbReference type="ARBA" id="ARBA00004496"/>
    </source>
</evidence>
<dbReference type="Proteomes" id="UP000242877">
    <property type="component" value="Unassembled WGS sequence"/>
</dbReference>
<reference evidence="8 9" key="1">
    <citation type="journal article" date="2016" name="Genome Biol. Evol.">
        <title>Divergent and convergent evolution of fungal pathogenicity.</title>
        <authorList>
            <person name="Shang Y."/>
            <person name="Xiao G."/>
            <person name="Zheng P."/>
            <person name="Cen K."/>
            <person name="Zhan S."/>
            <person name="Wang C."/>
        </authorList>
    </citation>
    <scope>NUCLEOTIDE SEQUENCE [LARGE SCALE GENOMIC DNA]</scope>
    <source>
        <strain evidence="8 9">ARSEF 7405</strain>
    </source>
</reference>
<evidence type="ECO:0000313" key="9">
    <source>
        <dbReference type="Proteomes" id="UP000242877"/>
    </source>
</evidence>
<keyword evidence="5" id="KW-0677">Repeat</keyword>
<comment type="similarity">
    <text evidence="6">Belongs to the WD repeat WDR6 family.</text>
</comment>
<name>A0A166PEJ4_9EURO</name>
<organism evidence="8 9">
    <name type="scientific">Ascosphaera apis ARSEF 7405</name>
    <dbReference type="NCBI Taxonomy" id="392613"/>
    <lineage>
        <taxon>Eukaryota</taxon>
        <taxon>Fungi</taxon>
        <taxon>Dikarya</taxon>
        <taxon>Ascomycota</taxon>
        <taxon>Pezizomycotina</taxon>
        <taxon>Eurotiomycetes</taxon>
        <taxon>Eurotiomycetidae</taxon>
        <taxon>Onygenales</taxon>
        <taxon>Ascosphaeraceae</taxon>
        <taxon>Ascosphaera</taxon>
    </lineage>
</organism>
<dbReference type="SMART" id="SM00320">
    <property type="entry name" value="WD40"/>
    <property type="match status" value="6"/>
</dbReference>
<dbReference type="Pfam" id="PF00400">
    <property type="entry name" value="WD40"/>
    <property type="match status" value="2"/>
</dbReference>
<dbReference type="PROSITE" id="PS50082">
    <property type="entry name" value="WD_REPEATS_2"/>
    <property type="match status" value="1"/>
</dbReference>
<evidence type="ECO:0000256" key="7">
    <source>
        <dbReference type="PROSITE-ProRule" id="PRU00221"/>
    </source>
</evidence>
<dbReference type="PROSITE" id="PS50294">
    <property type="entry name" value="WD_REPEATS_REGION"/>
    <property type="match status" value="1"/>
</dbReference>
<dbReference type="SUPFAM" id="SSF50978">
    <property type="entry name" value="WD40 repeat-like"/>
    <property type="match status" value="4"/>
</dbReference>
<dbReference type="PROSITE" id="PS00678">
    <property type="entry name" value="WD_REPEATS_1"/>
    <property type="match status" value="1"/>
</dbReference>
<dbReference type="PANTHER" id="PTHR14344">
    <property type="entry name" value="WD REPEAT PROTEIN"/>
    <property type="match status" value="1"/>
</dbReference>
<keyword evidence="2" id="KW-0963">Cytoplasm</keyword>
<dbReference type="InterPro" id="IPR036322">
    <property type="entry name" value="WD40_repeat_dom_sf"/>
</dbReference>
<evidence type="ECO:0000256" key="2">
    <source>
        <dbReference type="ARBA" id="ARBA00022490"/>
    </source>
</evidence>